<evidence type="ECO:0000313" key="1">
    <source>
        <dbReference type="EMBL" id="CAK5081622.1"/>
    </source>
</evidence>
<accession>A0ACB0ZTA3</accession>
<proteinExistence type="predicted"/>
<comment type="caution">
    <text evidence="1">The sequence shown here is derived from an EMBL/GenBank/DDBJ whole genome shotgun (WGS) entry which is preliminary data.</text>
</comment>
<reference evidence="1" key="1">
    <citation type="submission" date="2023-11" db="EMBL/GenBank/DDBJ databases">
        <authorList>
            <person name="Poullet M."/>
        </authorList>
    </citation>
    <scope>NUCLEOTIDE SEQUENCE</scope>
    <source>
        <strain evidence="1">E1834</strain>
    </source>
</reference>
<dbReference type="Proteomes" id="UP001497535">
    <property type="component" value="Unassembled WGS sequence"/>
</dbReference>
<name>A0ACB0ZTA3_MELEN</name>
<gene>
    <name evidence="1" type="ORF">MENTE1834_LOCUS28856</name>
</gene>
<dbReference type="EMBL" id="CAVMJV010000045">
    <property type="protein sequence ID" value="CAK5081622.1"/>
    <property type="molecule type" value="Genomic_DNA"/>
</dbReference>
<evidence type="ECO:0000313" key="2">
    <source>
        <dbReference type="Proteomes" id="UP001497535"/>
    </source>
</evidence>
<organism evidence="1 2">
    <name type="scientific">Meloidogyne enterolobii</name>
    <name type="common">Root-knot nematode worm</name>
    <name type="synonym">Meloidogyne mayaguensis</name>
    <dbReference type="NCBI Taxonomy" id="390850"/>
    <lineage>
        <taxon>Eukaryota</taxon>
        <taxon>Metazoa</taxon>
        <taxon>Ecdysozoa</taxon>
        <taxon>Nematoda</taxon>
        <taxon>Chromadorea</taxon>
        <taxon>Rhabditida</taxon>
        <taxon>Tylenchina</taxon>
        <taxon>Tylenchomorpha</taxon>
        <taxon>Tylenchoidea</taxon>
        <taxon>Meloidogynidae</taxon>
        <taxon>Meloidogyninae</taxon>
        <taxon>Meloidogyne</taxon>
    </lineage>
</organism>
<sequence length="66" mass="7977">MYIFYKKYIINSLPLPLSHQKSSLSLPSFLIKNQQMLVYKEYVLQNRLHLHHYCYALFVCFLSCFV</sequence>
<protein>
    <submittedName>
        <fullName evidence="1">Uncharacterized protein</fullName>
    </submittedName>
</protein>
<keyword evidence="2" id="KW-1185">Reference proteome</keyword>